<evidence type="ECO:0000256" key="6">
    <source>
        <dbReference type="SAM" id="MobiDB-lite"/>
    </source>
</evidence>
<keyword evidence="5" id="KW-0813">Transport</keyword>
<keyword evidence="3 5" id="KW-1133">Transmembrane helix</keyword>
<dbReference type="PANTHER" id="PTHR30371:SF0">
    <property type="entry name" value="SEC-INDEPENDENT PROTEIN TRANSLOCASE PROTEIN TATC, CHLOROPLASTIC-RELATED"/>
    <property type="match status" value="1"/>
</dbReference>
<dbReference type="GO" id="GO:0033281">
    <property type="term" value="C:TAT protein transport complex"/>
    <property type="evidence" value="ECO:0007669"/>
    <property type="project" value="UniProtKB-UniRule"/>
</dbReference>
<dbReference type="GO" id="GO:0065002">
    <property type="term" value="P:intracellular protein transmembrane transport"/>
    <property type="evidence" value="ECO:0007669"/>
    <property type="project" value="TreeGrafter"/>
</dbReference>
<evidence type="ECO:0000313" key="7">
    <source>
        <dbReference type="EMBL" id="VGO20780.1"/>
    </source>
</evidence>
<dbReference type="Pfam" id="PF00902">
    <property type="entry name" value="TatC"/>
    <property type="match status" value="1"/>
</dbReference>
<organism evidence="7 8">
    <name type="scientific">Pontiella sulfatireligans</name>
    <dbReference type="NCBI Taxonomy" id="2750658"/>
    <lineage>
        <taxon>Bacteria</taxon>
        <taxon>Pseudomonadati</taxon>
        <taxon>Kiritimatiellota</taxon>
        <taxon>Kiritimatiellia</taxon>
        <taxon>Kiritimatiellales</taxon>
        <taxon>Pontiellaceae</taxon>
        <taxon>Pontiella</taxon>
    </lineage>
</organism>
<keyword evidence="5" id="KW-1003">Cell membrane</keyword>
<name>A0A6C2UKL4_9BACT</name>
<keyword evidence="2 5" id="KW-0812">Transmembrane</keyword>
<reference evidence="7 8" key="1">
    <citation type="submission" date="2019-04" db="EMBL/GenBank/DDBJ databases">
        <authorList>
            <person name="Van Vliet M D."/>
        </authorList>
    </citation>
    <scope>NUCLEOTIDE SEQUENCE [LARGE SCALE GENOMIC DNA]</scope>
    <source>
        <strain evidence="7 8">F21</strain>
    </source>
</reference>
<dbReference type="InterPro" id="IPR002033">
    <property type="entry name" value="TatC"/>
</dbReference>
<feature type="transmembrane region" description="Helical" evidence="5">
    <location>
        <begin position="230"/>
        <end position="247"/>
    </location>
</feature>
<keyword evidence="4 5" id="KW-0472">Membrane</keyword>
<gene>
    <name evidence="5 7" type="primary">tatC</name>
    <name evidence="7" type="ORF">SCARR_02847</name>
</gene>
<evidence type="ECO:0000313" key="8">
    <source>
        <dbReference type="Proteomes" id="UP000346198"/>
    </source>
</evidence>
<evidence type="ECO:0000256" key="3">
    <source>
        <dbReference type="ARBA" id="ARBA00022989"/>
    </source>
</evidence>
<feature type="region of interest" description="Disordered" evidence="6">
    <location>
        <begin position="256"/>
        <end position="285"/>
    </location>
</feature>
<evidence type="ECO:0000256" key="4">
    <source>
        <dbReference type="ARBA" id="ARBA00023136"/>
    </source>
</evidence>
<comment type="similarity">
    <text evidence="5">Belongs to the TatC family.</text>
</comment>
<comment type="subunit">
    <text evidence="5">Forms a complex with TatA.</text>
</comment>
<feature type="transmembrane region" description="Helical" evidence="5">
    <location>
        <begin position="87"/>
        <end position="108"/>
    </location>
</feature>
<feature type="transmembrane region" description="Helical" evidence="5">
    <location>
        <begin position="171"/>
        <end position="197"/>
    </location>
</feature>
<comment type="function">
    <text evidence="5">Part of the twin-arginine translocation (Tat) system that transports large folded proteins containing a characteristic twin-arginine motif in their signal peptide across membranes.</text>
</comment>
<proteinExistence type="inferred from homology"/>
<sequence>MIEKLKSLTSKFRYDDSEMPFLEHLEEFRKTVIRSAIAIIIGMGACAYFVPWLTDVLREPAQQYIDSGQIVLQHPEVTSGFKMWVTIALWGGILVSMPALTIIIGSFIMPGIKDTERKIVRRVSGFAGVLFIVGVLLGYKVTLPLAMKIMWGFTDRLGGEAIWNYQKFIGFTLQVLLGFGVAFQLPIVIILLGKLGVLNAQQLKEKRRHVIVALFILAMLLTPPDITTQILMAVPLILLYEFCIWFLHFSQGREKAGTADETPEDPAPEDSEETEPETMNKTNEE</sequence>
<dbReference type="PANTHER" id="PTHR30371">
    <property type="entry name" value="SEC-INDEPENDENT PROTEIN TRANSLOCASE PROTEIN TATC"/>
    <property type="match status" value="1"/>
</dbReference>
<protein>
    <recommendedName>
        <fullName evidence="5">Sec-independent protein translocase protein TatC</fullName>
    </recommendedName>
</protein>
<dbReference type="PRINTS" id="PR01840">
    <property type="entry name" value="TATCFAMILY"/>
</dbReference>
<dbReference type="HAMAP" id="MF_00902">
    <property type="entry name" value="TatC"/>
    <property type="match status" value="1"/>
</dbReference>
<accession>A0A6C2UKL4</accession>
<dbReference type="GO" id="GO:0043953">
    <property type="term" value="P:protein transport by the Tat complex"/>
    <property type="evidence" value="ECO:0007669"/>
    <property type="project" value="UniProtKB-UniRule"/>
</dbReference>
<dbReference type="GO" id="GO:0009977">
    <property type="term" value="F:proton motive force dependent protein transmembrane transporter activity"/>
    <property type="evidence" value="ECO:0007669"/>
    <property type="project" value="TreeGrafter"/>
</dbReference>
<evidence type="ECO:0000256" key="1">
    <source>
        <dbReference type="ARBA" id="ARBA00004141"/>
    </source>
</evidence>
<evidence type="ECO:0000256" key="2">
    <source>
        <dbReference type="ARBA" id="ARBA00022692"/>
    </source>
</evidence>
<comment type="subcellular location">
    <subcellularLocation>
        <location evidence="5">Cell membrane</location>
        <topology evidence="5">Multi-pass membrane protein</topology>
    </subcellularLocation>
    <subcellularLocation>
        <location evidence="1">Membrane</location>
        <topology evidence="1">Multi-pass membrane protein</topology>
    </subcellularLocation>
</comment>
<dbReference type="RefSeq" id="WP_136062296.1">
    <property type="nucleotide sequence ID" value="NZ_CAAHFH010000002.1"/>
</dbReference>
<dbReference type="Proteomes" id="UP000346198">
    <property type="component" value="Unassembled WGS sequence"/>
</dbReference>
<dbReference type="EMBL" id="CAAHFH010000002">
    <property type="protein sequence ID" value="VGO20780.1"/>
    <property type="molecule type" value="Genomic_DNA"/>
</dbReference>
<feature type="transmembrane region" description="Helical" evidence="5">
    <location>
        <begin position="209"/>
        <end position="224"/>
    </location>
</feature>
<keyword evidence="8" id="KW-1185">Reference proteome</keyword>
<keyword evidence="5" id="KW-0811">Translocation</keyword>
<feature type="compositionally biased region" description="Acidic residues" evidence="6">
    <location>
        <begin position="261"/>
        <end position="276"/>
    </location>
</feature>
<dbReference type="NCBIfam" id="TIGR00945">
    <property type="entry name" value="tatC"/>
    <property type="match status" value="1"/>
</dbReference>
<evidence type="ECO:0000256" key="5">
    <source>
        <dbReference type="HAMAP-Rule" id="MF_00902"/>
    </source>
</evidence>
<keyword evidence="5" id="KW-0653">Protein transport</keyword>
<dbReference type="AlphaFoldDB" id="A0A6C2UKL4"/>
<feature type="transmembrane region" description="Helical" evidence="5">
    <location>
        <begin position="129"/>
        <end position="151"/>
    </location>
</feature>
<feature type="transmembrane region" description="Helical" evidence="5">
    <location>
        <begin position="31"/>
        <end position="50"/>
    </location>
</feature>